<dbReference type="AlphaFoldDB" id="A0ABD2XQL8"/>
<proteinExistence type="predicted"/>
<sequence>MSIWPFYLMVNELPYKLRIKKENVILAGLWFGVEKPSENLFMESMIEQLNDLYNGINVEILKSNEFVKIRGIILSGTCDLPAKALFMNIKQFNSCHGCPNCKIKTRNLEKTRVYPYVENLDLRTTKETRLFATQAHETNKSVFGVKGPSVLNIIVNKYVESTAIDAMHCCYQGVTKKLMLFWFDPEYRTFDFSLFPFIDILNQRIKSITLPSFVPRVPRKINVGGDRQRRAASKPRTAGPSSFALLSLVSREYIAANVILLRGSEKFSQSVTHNGARRQPVANQTGRKSYRTTTTIRRRRCSLICSIVIRVRYIRAHTCMLRSVRCQFADGETQNNCC</sequence>
<dbReference type="PANTHER" id="PTHR46579:SF1">
    <property type="entry name" value="F5_8 TYPE C DOMAIN-CONTAINING PROTEIN"/>
    <property type="match status" value="1"/>
</dbReference>
<dbReference type="EMBL" id="JBJJXI010000007">
    <property type="protein sequence ID" value="KAL3407515.1"/>
    <property type="molecule type" value="Genomic_DNA"/>
</dbReference>
<gene>
    <name evidence="2" type="ORF">TKK_000487</name>
</gene>
<accession>A0ABD2XQL8</accession>
<dbReference type="Pfam" id="PF02992">
    <property type="entry name" value="Transposase_21"/>
    <property type="match status" value="1"/>
</dbReference>
<evidence type="ECO:0000313" key="2">
    <source>
        <dbReference type="EMBL" id="KAL3407515.1"/>
    </source>
</evidence>
<comment type="caution">
    <text evidence="2">The sequence shown here is derived from an EMBL/GenBank/DDBJ whole genome shotgun (WGS) entry which is preliminary data.</text>
</comment>
<dbReference type="InterPro" id="IPR004242">
    <property type="entry name" value="Transposase_21"/>
</dbReference>
<name>A0ABD2XQL8_9HYME</name>
<keyword evidence="3" id="KW-1185">Reference proteome</keyword>
<organism evidence="2 3">
    <name type="scientific">Trichogramma kaykai</name>
    <dbReference type="NCBI Taxonomy" id="54128"/>
    <lineage>
        <taxon>Eukaryota</taxon>
        <taxon>Metazoa</taxon>
        <taxon>Ecdysozoa</taxon>
        <taxon>Arthropoda</taxon>
        <taxon>Hexapoda</taxon>
        <taxon>Insecta</taxon>
        <taxon>Pterygota</taxon>
        <taxon>Neoptera</taxon>
        <taxon>Endopterygota</taxon>
        <taxon>Hymenoptera</taxon>
        <taxon>Apocrita</taxon>
        <taxon>Proctotrupomorpha</taxon>
        <taxon>Chalcidoidea</taxon>
        <taxon>Trichogrammatidae</taxon>
        <taxon>Trichogramma</taxon>
    </lineage>
</organism>
<evidence type="ECO:0000313" key="3">
    <source>
        <dbReference type="Proteomes" id="UP001627154"/>
    </source>
</evidence>
<reference evidence="2 3" key="1">
    <citation type="journal article" date="2024" name="bioRxiv">
        <title>A reference genome for Trichogramma kaykai: A tiny desert-dwelling parasitoid wasp with competing sex-ratio distorters.</title>
        <authorList>
            <person name="Culotta J."/>
            <person name="Lindsey A.R."/>
        </authorList>
    </citation>
    <scope>NUCLEOTIDE SEQUENCE [LARGE SCALE GENOMIC DNA]</scope>
    <source>
        <strain evidence="2 3">KSX58</strain>
    </source>
</reference>
<dbReference type="Proteomes" id="UP001627154">
    <property type="component" value="Unassembled WGS sequence"/>
</dbReference>
<dbReference type="PANTHER" id="PTHR46579">
    <property type="entry name" value="F5/8 TYPE C DOMAIN-CONTAINING PROTEIN-RELATED"/>
    <property type="match status" value="1"/>
</dbReference>
<feature type="region of interest" description="Disordered" evidence="1">
    <location>
        <begin position="272"/>
        <end position="291"/>
    </location>
</feature>
<protein>
    <submittedName>
        <fullName evidence="2">Uncharacterized protein</fullName>
    </submittedName>
</protein>
<evidence type="ECO:0000256" key="1">
    <source>
        <dbReference type="SAM" id="MobiDB-lite"/>
    </source>
</evidence>